<dbReference type="PROSITE" id="PS51369">
    <property type="entry name" value="TCP"/>
    <property type="match status" value="1"/>
</dbReference>
<keyword evidence="4" id="KW-0238">DNA-binding</keyword>
<feature type="coiled-coil region" evidence="7">
    <location>
        <begin position="265"/>
        <end position="292"/>
    </location>
</feature>
<evidence type="ECO:0000256" key="5">
    <source>
        <dbReference type="ARBA" id="ARBA00023163"/>
    </source>
</evidence>
<feature type="domain" description="R" evidence="10">
    <location>
        <begin position="254"/>
        <end position="271"/>
    </location>
</feature>
<keyword evidence="7" id="KW-0175">Coiled coil</keyword>
<accession>A0AAV5I1N8</accession>
<evidence type="ECO:0000256" key="8">
    <source>
        <dbReference type="SAM" id="MobiDB-lite"/>
    </source>
</evidence>
<dbReference type="PANTHER" id="PTHR31072:SF226">
    <property type="entry name" value="TRANSCRIPTION FACTOR TCP18"/>
    <property type="match status" value="1"/>
</dbReference>
<dbReference type="InterPro" id="IPR005333">
    <property type="entry name" value="Transcription_factor_TCP"/>
</dbReference>
<evidence type="ECO:0000256" key="3">
    <source>
        <dbReference type="ARBA" id="ARBA00023015"/>
    </source>
</evidence>
<dbReference type="GO" id="GO:0043565">
    <property type="term" value="F:sequence-specific DNA binding"/>
    <property type="evidence" value="ECO:0007669"/>
    <property type="project" value="TreeGrafter"/>
</dbReference>
<feature type="region of interest" description="Disordered" evidence="8">
    <location>
        <begin position="121"/>
        <end position="151"/>
    </location>
</feature>
<name>A0AAV5I1N8_9ROSI</name>
<feature type="domain" description="TCP" evidence="9">
    <location>
        <begin position="137"/>
        <end position="195"/>
    </location>
</feature>
<organism evidence="11 12">
    <name type="scientific">Rubroshorea leprosula</name>
    <dbReference type="NCBI Taxonomy" id="152421"/>
    <lineage>
        <taxon>Eukaryota</taxon>
        <taxon>Viridiplantae</taxon>
        <taxon>Streptophyta</taxon>
        <taxon>Embryophyta</taxon>
        <taxon>Tracheophyta</taxon>
        <taxon>Spermatophyta</taxon>
        <taxon>Magnoliopsida</taxon>
        <taxon>eudicotyledons</taxon>
        <taxon>Gunneridae</taxon>
        <taxon>Pentapetalae</taxon>
        <taxon>rosids</taxon>
        <taxon>malvids</taxon>
        <taxon>Malvales</taxon>
        <taxon>Dipterocarpaceae</taxon>
        <taxon>Rubroshorea</taxon>
    </lineage>
</organism>
<dbReference type="GO" id="GO:0005634">
    <property type="term" value="C:nucleus"/>
    <property type="evidence" value="ECO:0007669"/>
    <property type="project" value="UniProtKB-SubCell"/>
</dbReference>
<dbReference type="GO" id="GO:2000032">
    <property type="term" value="P:regulation of secondary shoot formation"/>
    <property type="evidence" value="ECO:0007669"/>
    <property type="project" value="TreeGrafter"/>
</dbReference>
<sequence>MPAAARLVAGFKARVVLLGAISRAKLAKMFPSNDIYANIVTPNSKQEEFSLPFFHFPSPYNLHELGEILDDHDLFLHQHHDHLLFHQPLMRSSEDSVSETIINMPDSDKIDESMIDCGTARSGNEINKKVPRKRSNKGDRHSKINTAQGPRDRRMRLSLEVARKFFGLQDMLGYDKASKTVEWLLLQAKPEIEKLLTYGVSCRTNPNSYSTSIPSSSTSECEVVSGSISKGKPLRKNKKISRQTRKVSLRPLARDLRKKARARAKARTEEKKQQWSEKLNQSKLEKNDMNQLSCWRSFETGGKSCTLSHKMNPSLMEVVTDQVEEPRSNGRQNLGVQGDIVDETLSIMSPNTIFTCLQNSGIPQEQQLTDFHGVWQIMGGLQP</sequence>
<dbReference type="AlphaFoldDB" id="A0AAV5I1N8"/>
<dbReference type="GO" id="GO:0003700">
    <property type="term" value="F:DNA-binding transcription factor activity"/>
    <property type="evidence" value="ECO:0007669"/>
    <property type="project" value="InterPro"/>
</dbReference>
<dbReference type="InterPro" id="IPR017888">
    <property type="entry name" value="CYC/TB1_R_domain"/>
</dbReference>
<protein>
    <submittedName>
        <fullName evidence="11">Uncharacterized protein</fullName>
    </submittedName>
</protein>
<evidence type="ECO:0000259" key="10">
    <source>
        <dbReference type="PROSITE" id="PS51370"/>
    </source>
</evidence>
<comment type="caution">
    <text evidence="11">The sequence shown here is derived from an EMBL/GenBank/DDBJ whole genome shotgun (WGS) entry which is preliminary data.</text>
</comment>
<evidence type="ECO:0000313" key="12">
    <source>
        <dbReference type="Proteomes" id="UP001054252"/>
    </source>
</evidence>
<proteinExistence type="predicted"/>
<evidence type="ECO:0000256" key="1">
    <source>
        <dbReference type="ARBA" id="ARBA00004123"/>
    </source>
</evidence>
<keyword evidence="6" id="KW-0539">Nucleus</keyword>
<dbReference type="InterPro" id="IPR017887">
    <property type="entry name" value="TF_TCP_subgr"/>
</dbReference>
<keyword evidence="2" id="KW-0217">Developmental protein</keyword>
<keyword evidence="3" id="KW-0805">Transcription regulation</keyword>
<gene>
    <name evidence="11" type="ORF">SLEP1_g8455</name>
</gene>
<dbReference type="PANTHER" id="PTHR31072">
    <property type="entry name" value="TRANSCRIPTION FACTOR TCP4-RELATED"/>
    <property type="match status" value="1"/>
</dbReference>
<evidence type="ECO:0000256" key="2">
    <source>
        <dbReference type="ARBA" id="ARBA00022473"/>
    </source>
</evidence>
<evidence type="ECO:0000256" key="4">
    <source>
        <dbReference type="ARBA" id="ARBA00023125"/>
    </source>
</evidence>
<evidence type="ECO:0000313" key="11">
    <source>
        <dbReference type="EMBL" id="GKU95047.1"/>
    </source>
</evidence>
<reference evidence="11 12" key="1">
    <citation type="journal article" date="2021" name="Commun. Biol.">
        <title>The genome of Shorea leprosula (Dipterocarpaceae) highlights the ecological relevance of drought in aseasonal tropical rainforests.</title>
        <authorList>
            <person name="Ng K.K.S."/>
            <person name="Kobayashi M.J."/>
            <person name="Fawcett J.A."/>
            <person name="Hatakeyama M."/>
            <person name="Paape T."/>
            <person name="Ng C.H."/>
            <person name="Ang C.C."/>
            <person name="Tnah L.H."/>
            <person name="Lee C.T."/>
            <person name="Nishiyama T."/>
            <person name="Sese J."/>
            <person name="O'Brien M.J."/>
            <person name="Copetti D."/>
            <person name="Mohd Noor M.I."/>
            <person name="Ong R.C."/>
            <person name="Putra M."/>
            <person name="Sireger I.Z."/>
            <person name="Indrioko S."/>
            <person name="Kosugi Y."/>
            <person name="Izuno A."/>
            <person name="Isagi Y."/>
            <person name="Lee S.L."/>
            <person name="Shimizu K.K."/>
        </authorList>
    </citation>
    <scope>NUCLEOTIDE SEQUENCE [LARGE SCALE GENOMIC DNA]</scope>
    <source>
        <strain evidence="11">214</strain>
    </source>
</reference>
<keyword evidence="5" id="KW-0804">Transcription</keyword>
<comment type="subcellular location">
    <subcellularLocation>
        <location evidence="1">Nucleus</location>
    </subcellularLocation>
</comment>
<dbReference type="Proteomes" id="UP001054252">
    <property type="component" value="Unassembled WGS sequence"/>
</dbReference>
<dbReference type="Pfam" id="PF03634">
    <property type="entry name" value="TCP"/>
    <property type="match status" value="1"/>
</dbReference>
<dbReference type="PROSITE" id="PS51370">
    <property type="entry name" value="R"/>
    <property type="match status" value="1"/>
</dbReference>
<evidence type="ECO:0000256" key="7">
    <source>
        <dbReference type="SAM" id="Coils"/>
    </source>
</evidence>
<evidence type="ECO:0000256" key="6">
    <source>
        <dbReference type="ARBA" id="ARBA00023242"/>
    </source>
</evidence>
<evidence type="ECO:0000259" key="9">
    <source>
        <dbReference type="PROSITE" id="PS51369"/>
    </source>
</evidence>
<dbReference type="EMBL" id="BPVZ01000008">
    <property type="protein sequence ID" value="GKU95047.1"/>
    <property type="molecule type" value="Genomic_DNA"/>
</dbReference>
<keyword evidence="12" id="KW-1185">Reference proteome</keyword>